<comment type="similarity">
    <text evidence="1">Belongs to the FemABX family.</text>
</comment>
<evidence type="ECO:0000259" key="7">
    <source>
        <dbReference type="Pfam" id="PF13480"/>
    </source>
</evidence>
<dbReference type="InterPro" id="IPR050644">
    <property type="entry name" value="PG_Glycine_Bridge_Synth"/>
</dbReference>
<dbReference type="Gene3D" id="3.40.630.30">
    <property type="match status" value="2"/>
</dbReference>
<evidence type="ECO:0000256" key="2">
    <source>
        <dbReference type="ARBA" id="ARBA00022679"/>
    </source>
</evidence>
<evidence type="ECO:0000256" key="4">
    <source>
        <dbReference type="ARBA" id="ARBA00022984"/>
    </source>
</evidence>
<evidence type="ECO:0000313" key="9">
    <source>
        <dbReference type="Proteomes" id="UP001501266"/>
    </source>
</evidence>
<organism evidence="8 9">
    <name type="scientific">Agrococcus citreus</name>
    <dbReference type="NCBI Taxonomy" id="84643"/>
    <lineage>
        <taxon>Bacteria</taxon>
        <taxon>Bacillati</taxon>
        <taxon>Actinomycetota</taxon>
        <taxon>Actinomycetes</taxon>
        <taxon>Micrococcales</taxon>
        <taxon>Microbacteriaceae</taxon>
        <taxon>Agrococcus</taxon>
    </lineage>
</organism>
<keyword evidence="6" id="KW-0961">Cell wall biogenesis/degradation</keyword>
<keyword evidence="4" id="KW-0573">Peptidoglycan synthesis</keyword>
<feature type="domain" description="BioF2-like acetyltransferase" evidence="7">
    <location>
        <begin position="157"/>
        <end position="290"/>
    </location>
</feature>
<dbReference type="EMBL" id="BAAAKK010000001">
    <property type="protein sequence ID" value="GAA1419203.1"/>
    <property type="molecule type" value="Genomic_DNA"/>
</dbReference>
<evidence type="ECO:0000256" key="1">
    <source>
        <dbReference type="ARBA" id="ARBA00009943"/>
    </source>
</evidence>
<dbReference type="PANTHER" id="PTHR36174">
    <property type="entry name" value="LIPID II:GLYCINE GLYCYLTRANSFERASE"/>
    <property type="match status" value="1"/>
</dbReference>
<evidence type="ECO:0000256" key="6">
    <source>
        <dbReference type="ARBA" id="ARBA00023316"/>
    </source>
</evidence>
<evidence type="ECO:0000256" key="3">
    <source>
        <dbReference type="ARBA" id="ARBA00022960"/>
    </source>
</evidence>
<keyword evidence="5" id="KW-0012">Acyltransferase</keyword>
<accession>A0ABP4JID3</accession>
<evidence type="ECO:0000313" key="8">
    <source>
        <dbReference type="EMBL" id="GAA1419203.1"/>
    </source>
</evidence>
<evidence type="ECO:0000256" key="5">
    <source>
        <dbReference type="ARBA" id="ARBA00023315"/>
    </source>
</evidence>
<dbReference type="PANTHER" id="PTHR36174:SF1">
    <property type="entry name" value="LIPID II:GLYCINE GLYCYLTRANSFERASE"/>
    <property type="match status" value="1"/>
</dbReference>
<keyword evidence="2" id="KW-0808">Transferase</keyword>
<protein>
    <recommendedName>
        <fullName evidence="7">BioF2-like acetyltransferase domain-containing protein</fullName>
    </recommendedName>
</protein>
<gene>
    <name evidence="8" type="ORF">GCM10009640_06530</name>
</gene>
<dbReference type="SUPFAM" id="SSF55729">
    <property type="entry name" value="Acyl-CoA N-acyltransferases (Nat)"/>
    <property type="match status" value="2"/>
</dbReference>
<dbReference type="Pfam" id="PF13480">
    <property type="entry name" value="Acetyltransf_6"/>
    <property type="match status" value="1"/>
</dbReference>
<sequence>MTAQATTSVRFATDDEIARWDELIEQNPDGGIMTSARAMGEIKRYDRLEPRFLVVEGPQTVYALAHEGRVWLGRYWYIPLGPTCDDLEGMVAAMREFGARQPGLLAIKVEPHLLRTPERIARMEATGAIRSRDMQLLTHTVVLDLTRGDELIMDFQKKLRSSIRGAENKGYRVERIEAHDATEHDFERFYELLRTINGGKGVAAMREYAYYRLFWGEFAKTRNGRFYFGYDDDSDEAQAAIFVSLAGRTAVYKDGGSRPTRSIAGGAALLLWRAMQDAAADGRTAFDLCGTPRPDLMDDESHWYHGVGQFKKKFGPVVSYLPSFDIVLRGTRHRLWEHVVRRIEWRIKPGTDALR</sequence>
<dbReference type="InterPro" id="IPR016181">
    <property type="entry name" value="Acyl_CoA_acyltransferase"/>
</dbReference>
<dbReference type="RefSeq" id="WP_343917275.1">
    <property type="nucleotide sequence ID" value="NZ_BAAAKK010000001.1"/>
</dbReference>
<dbReference type="Proteomes" id="UP001501266">
    <property type="component" value="Unassembled WGS sequence"/>
</dbReference>
<name>A0ABP4JID3_9MICO</name>
<dbReference type="InterPro" id="IPR003447">
    <property type="entry name" value="FEMABX"/>
</dbReference>
<comment type="caution">
    <text evidence="8">The sequence shown here is derived from an EMBL/GenBank/DDBJ whole genome shotgun (WGS) entry which is preliminary data.</text>
</comment>
<keyword evidence="9" id="KW-1185">Reference proteome</keyword>
<dbReference type="PROSITE" id="PS51191">
    <property type="entry name" value="FEMABX"/>
    <property type="match status" value="1"/>
</dbReference>
<reference evidence="9" key="1">
    <citation type="journal article" date="2019" name="Int. J. Syst. Evol. Microbiol.">
        <title>The Global Catalogue of Microorganisms (GCM) 10K type strain sequencing project: providing services to taxonomists for standard genome sequencing and annotation.</title>
        <authorList>
            <consortium name="The Broad Institute Genomics Platform"/>
            <consortium name="The Broad Institute Genome Sequencing Center for Infectious Disease"/>
            <person name="Wu L."/>
            <person name="Ma J."/>
        </authorList>
    </citation>
    <scope>NUCLEOTIDE SEQUENCE [LARGE SCALE GENOMIC DNA]</scope>
    <source>
        <strain evidence="9">JCM 12398</strain>
    </source>
</reference>
<dbReference type="InterPro" id="IPR038740">
    <property type="entry name" value="BioF2-like_GNAT_dom"/>
</dbReference>
<keyword evidence="3" id="KW-0133">Cell shape</keyword>
<proteinExistence type="inferred from homology"/>